<dbReference type="InterPro" id="IPR014710">
    <property type="entry name" value="RmlC-like_jellyroll"/>
</dbReference>
<dbReference type="InterPro" id="IPR029303">
    <property type="entry name" value="CapF_C"/>
</dbReference>
<dbReference type="AlphaFoldDB" id="A0A645EK67"/>
<protein>
    <submittedName>
        <fullName evidence="2">UDP-2-acetamido-2,6-beta-L-arabino-hexul-4-ose reductase</fullName>
        <ecNumber evidence="2">1.1.1.367</ecNumber>
    </submittedName>
</protein>
<evidence type="ECO:0000313" key="2">
    <source>
        <dbReference type="EMBL" id="MPN02408.1"/>
    </source>
</evidence>
<accession>A0A645EK67</accession>
<evidence type="ECO:0000259" key="1">
    <source>
        <dbReference type="Pfam" id="PF14667"/>
    </source>
</evidence>
<comment type="caution">
    <text evidence="2">The sequence shown here is derived from an EMBL/GenBank/DDBJ whole genome shotgun (WGS) entry which is preliminary data.</text>
</comment>
<dbReference type="Pfam" id="PF14667">
    <property type="entry name" value="Polysacc_synt_C"/>
    <property type="match status" value="1"/>
</dbReference>
<organism evidence="2">
    <name type="scientific">bioreactor metagenome</name>
    <dbReference type="NCBI Taxonomy" id="1076179"/>
    <lineage>
        <taxon>unclassified sequences</taxon>
        <taxon>metagenomes</taxon>
        <taxon>ecological metagenomes</taxon>
    </lineage>
</organism>
<dbReference type="EC" id="1.1.1.367" evidence="2"/>
<dbReference type="SUPFAM" id="SSF51182">
    <property type="entry name" value="RmlC-like cupins"/>
    <property type="match status" value="1"/>
</dbReference>
<dbReference type="GO" id="GO:0016491">
    <property type="term" value="F:oxidoreductase activity"/>
    <property type="evidence" value="ECO:0007669"/>
    <property type="project" value="UniProtKB-KW"/>
</dbReference>
<name>A0A645EK67_9ZZZZ</name>
<reference evidence="2" key="1">
    <citation type="submission" date="2019-08" db="EMBL/GenBank/DDBJ databases">
        <authorList>
            <person name="Kucharzyk K."/>
            <person name="Murdoch R.W."/>
            <person name="Higgins S."/>
            <person name="Loffler F."/>
        </authorList>
    </citation>
    <scope>NUCLEOTIDE SEQUENCE</scope>
</reference>
<sequence length="230" mass="25636">MIATFCYNVSHDLPIVIHDENTQMHLAYIDDVAESLCDLLDDKTTREGAYCVVPVSYHAQLGDIANRIRSFRGIREGNILPNMSEPLTRKLYATYISFLPVMEFSYPLEMREDANGSVTEFLRPSTGGQISVNVCKPGMTRGNHWHHTRAEKFLVVSGVGVIKFRRIDMDDVIEYPVSGKKHVVVDIPVGYAHCIENTGKTDLVTLMWSSECCVGAQADSVPADVLPAEE</sequence>
<proteinExistence type="predicted"/>
<keyword evidence="2" id="KW-0560">Oxidoreductase</keyword>
<dbReference type="EMBL" id="VSSQ01048353">
    <property type="protein sequence ID" value="MPN02408.1"/>
    <property type="molecule type" value="Genomic_DNA"/>
</dbReference>
<dbReference type="InterPro" id="IPR011051">
    <property type="entry name" value="RmlC_Cupin_sf"/>
</dbReference>
<dbReference type="Gene3D" id="2.60.120.10">
    <property type="entry name" value="Jelly Rolls"/>
    <property type="match status" value="1"/>
</dbReference>
<dbReference type="Gene3D" id="3.40.50.720">
    <property type="entry name" value="NAD(P)-binding Rossmann-like Domain"/>
    <property type="match status" value="1"/>
</dbReference>
<feature type="domain" description="Capsular polysaccharide assembling protein CapF C-terminal" evidence="1">
    <location>
        <begin position="112"/>
        <end position="219"/>
    </location>
</feature>
<gene>
    <name evidence="2" type="primary">wbjC_23</name>
    <name evidence="2" type="ORF">SDC9_149624</name>
</gene>